<dbReference type="eggNOG" id="COG0312">
    <property type="taxonomic scope" value="Bacteria"/>
</dbReference>
<reference evidence="5 6" key="1">
    <citation type="journal article" date="2013" name="Genome Biol. Evol.">
        <title>Genome evolution and phylogenomic analysis of candidatus kinetoplastibacterium, the betaproteobacterial endosymbionts of strigomonas and angomonas.</title>
        <authorList>
            <person name="Alves J.M."/>
            <person name="Serrano M.G."/>
            <person name="Maia da Silva F."/>
            <person name="Voegtly L.J."/>
            <person name="Matveyev A.V."/>
            <person name="Teixeira M.M."/>
            <person name="Camargo E.P."/>
            <person name="Buck G.A."/>
        </authorList>
    </citation>
    <scope>NUCLEOTIDE SEQUENCE [LARGE SCALE GENOMIC DNA]</scope>
    <source>
        <strain evidence="5 6">TCC219</strain>
    </source>
</reference>
<keyword evidence="6" id="KW-1185">Reference proteome</keyword>
<evidence type="ECO:0000259" key="2">
    <source>
        <dbReference type="Pfam" id="PF01523"/>
    </source>
</evidence>
<feature type="domain" description="Metalloprotease TldD/E central" evidence="4">
    <location>
        <begin position="118"/>
        <end position="226"/>
    </location>
</feature>
<dbReference type="HOGENOM" id="CLU_026425_0_0_4"/>
<dbReference type="SUPFAM" id="SSF111283">
    <property type="entry name" value="Putative modulator of DNA gyrase, PmbA/TldD"/>
    <property type="match status" value="1"/>
</dbReference>
<evidence type="ECO:0000259" key="4">
    <source>
        <dbReference type="Pfam" id="PF19290"/>
    </source>
</evidence>
<evidence type="ECO:0000259" key="3">
    <source>
        <dbReference type="Pfam" id="PF19289"/>
    </source>
</evidence>
<dbReference type="KEGG" id="kga:ST1E_0037"/>
<feature type="domain" description="Metalloprotease TldD/E N-terminal" evidence="2">
    <location>
        <begin position="31"/>
        <end position="91"/>
    </location>
</feature>
<dbReference type="EMBL" id="CP003806">
    <property type="protein sequence ID" value="AGF49308.1"/>
    <property type="molecule type" value="Genomic_DNA"/>
</dbReference>
<protein>
    <submittedName>
        <fullName evidence="5">PmbA protein</fullName>
    </submittedName>
</protein>
<dbReference type="InterPro" id="IPR045570">
    <property type="entry name" value="Metalloprtase-TldD/E_cen_dom"/>
</dbReference>
<proteinExistence type="inferred from homology"/>
<dbReference type="NCBIfam" id="NF008268">
    <property type="entry name" value="PRK11040.1"/>
    <property type="match status" value="1"/>
</dbReference>
<dbReference type="STRING" id="1208921.ST1E_0037"/>
<feature type="domain" description="Metalloprotease TldD/E C-terminal" evidence="3">
    <location>
        <begin position="233"/>
        <end position="445"/>
    </location>
</feature>
<sequence length="446" mass="48353">MNKNKEHFQEIIERSLNSAKKLGASQSCAEISEGKGLSVSVRKGNVETIEKSHDRMLNVVVFDGKKSGSASTSDFSFEALGRTVEAAWHIAKYTANDDAAGLPDKNLLAKESRDFKLYHLWSKSVEEMTSLAKQTEEAAMGFNGSIVNTDGSFASSSQSYSLLGNTFGFFGSRMYSQYGLSVMPIASDNNGNMQRDYWYDSNCNPLNLSDPVYIGKYAAERAIARLSARRIATGNFPVIFEAPVALGLIGSFVQAASGGALYRNASFLTDSLGKNIFSEHIDIIEDPHIDGAMGSTSFDSEGVSTTRRSIVSKGVLNGYFLSSYSARKLGLSTTGNAGGSHNLRMFSSKTKETDDLRSMIKKMNKGLLVTELIGQGINYVTGDYSRGAFGFWVENGEIQHAVEEITIAGNLRDMFKQILLVGSDIISRGTKTTGSVLIENMSIAGI</sequence>
<dbReference type="PANTHER" id="PTHR43421:SF1">
    <property type="entry name" value="METALLOPROTEASE PMBA"/>
    <property type="match status" value="1"/>
</dbReference>
<dbReference type="InterPro" id="IPR047657">
    <property type="entry name" value="PmbA"/>
</dbReference>
<dbReference type="InterPro" id="IPR036059">
    <property type="entry name" value="TldD/PmbA_sf"/>
</dbReference>
<dbReference type="OrthoDB" id="9803618at2"/>
<accession>M1L9V7</accession>
<dbReference type="GO" id="GO:0005829">
    <property type="term" value="C:cytosol"/>
    <property type="evidence" value="ECO:0007669"/>
    <property type="project" value="TreeGrafter"/>
</dbReference>
<dbReference type="GO" id="GO:0006508">
    <property type="term" value="P:proteolysis"/>
    <property type="evidence" value="ECO:0007669"/>
    <property type="project" value="InterPro"/>
</dbReference>
<gene>
    <name evidence="5" type="ORF">ST1E_0037</name>
</gene>
<dbReference type="InterPro" id="IPR045569">
    <property type="entry name" value="Metalloprtase-TldD/E_C"/>
</dbReference>
<name>M1L9V7_9PROT</name>
<dbReference type="Pfam" id="PF19290">
    <property type="entry name" value="PmbA_TldD_2nd"/>
    <property type="match status" value="1"/>
</dbReference>
<organism evidence="5 6">
    <name type="scientific">Candidatus Kinetoplastidibacterium galati TCC219</name>
    <dbReference type="NCBI Taxonomy" id="1208921"/>
    <lineage>
        <taxon>Bacteria</taxon>
        <taxon>Pseudomonadati</taxon>
        <taxon>Pseudomonadota</taxon>
        <taxon>Betaproteobacteria</taxon>
        <taxon>Candidatus Kinetoplastidibacterium</taxon>
    </lineage>
</organism>
<dbReference type="InterPro" id="IPR002510">
    <property type="entry name" value="Metalloprtase-TldD/E_N"/>
</dbReference>
<dbReference type="Pfam" id="PF01523">
    <property type="entry name" value="PmbA_TldD_1st"/>
    <property type="match status" value="1"/>
</dbReference>
<evidence type="ECO:0000256" key="1">
    <source>
        <dbReference type="ARBA" id="ARBA00005836"/>
    </source>
</evidence>
<comment type="similarity">
    <text evidence="1">Belongs to the peptidase U62 family.</text>
</comment>
<dbReference type="PATRIC" id="fig|1208921.3.peg.599"/>
<dbReference type="Pfam" id="PF19289">
    <property type="entry name" value="PmbA_TldD_3rd"/>
    <property type="match status" value="1"/>
</dbReference>
<dbReference type="GO" id="GO:0008237">
    <property type="term" value="F:metallopeptidase activity"/>
    <property type="evidence" value="ECO:0007669"/>
    <property type="project" value="InterPro"/>
</dbReference>
<dbReference type="RefSeq" id="WP_015389792.1">
    <property type="nucleotide sequence ID" value="NC_020284.1"/>
</dbReference>
<dbReference type="Gene3D" id="3.30.2290.10">
    <property type="entry name" value="PmbA/TldD superfamily"/>
    <property type="match status" value="1"/>
</dbReference>
<dbReference type="InterPro" id="IPR035068">
    <property type="entry name" value="TldD/PmbA_N"/>
</dbReference>
<evidence type="ECO:0000313" key="5">
    <source>
        <dbReference type="EMBL" id="AGF49308.1"/>
    </source>
</evidence>
<dbReference type="Proteomes" id="UP000011658">
    <property type="component" value="Chromosome"/>
</dbReference>
<evidence type="ECO:0000313" key="6">
    <source>
        <dbReference type="Proteomes" id="UP000011658"/>
    </source>
</evidence>
<dbReference type="AlphaFoldDB" id="M1L9V7"/>
<dbReference type="PANTHER" id="PTHR43421">
    <property type="entry name" value="METALLOPROTEASE PMBA"/>
    <property type="match status" value="1"/>
</dbReference>